<dbReference type="Gene3D" id="1.10.287.130">
    <property type="match status" value="1"/>
</dbReference>
<dbReference type="AlphaFoldDB" id="G5K771"/>
<comment type="catalytic activity">
    <reaction evidence="1">
        <text>ATP + protein L-histidine = ADP + protein N-phospho-L-histidine.</text>
        <dbReference type="EC" id="2.7.13.3"/>
    </reaction>
</comment>
<dbReference type="Gene3D" id="3.30.565.10">
    <property type="entry name" value="Histidine kinase-like ATPase, C-terminal domain"/>
    <property type="match status" value="1"/>
</dbReference>
<dbReference type="Pfam" id="PF00512">
    <property type="entry name" value="HisKA"/>
    <property type="match status" value="1"/>
</dbReference>
<keyword evidence="5" id="KW-0808">Transferase</keyword>
<organism evidence="10 11">
    <name type="scientific">Streptococcus pseudoporcinus LQ 940-04</name>
    <dbReference type="NCBI Taxonomy" id="875093"/>
    <lineage>
        <taxon>Bacteria</taxon>
        <taxon>Bacillati</taxon>
        <taxon>Bacillota</taxon>
        <taxon>Bacilli</taxon>
        <taxon>Lactobacillales</taxon>
        <taxon>Streptococcaceae</taxon>
        <taxon>Streptococcus</taxon>
    </lineage>
</organism>
<keyword evidence="8" id="KW-1133">Transmembrane helix</keyword>
<sequence length="349" mass="40149">MEEKANEGKNTSMKNFSLLILFGTLLSMLTITAFLYMRTREITFVFYGLAFTLSALMWMICLILGFSKKLTLFTENICDILDKMISNNFNPNYNNDNGDTIFSRISYRLFRLYDVMQENRKKVDEDRNELQSLISDISHQLRTPLSNLKLVTDTLIEKPVNEKDRIEFLHGIRNQIEKLDFLIQGLVKMSRLETSTIQLKKCTNYIIDTLTQAMSGIVYEAEKKDIHVTINCPEDLKFKYDNKWTVEAIFNLLDNAVKYTPNGGEITVTVEELEMYVQIKVKDTGKGITESNQASIFRRFYREEEVHSIKGVGLGLYLARDIVSKQGGYIGVLSSLGHGSEFNIMLPIR</sequence>
<feature type="transmembrane region" description="Helical" evidence="8">
    <location>
        <begin position="16"/>
        <end position="37"/>
    </location>
</feature>
<reference evidence="10 11" key="1">
    <citation type="journal article" date="2014" name="Int. J. Syst. Evol. Microbiol.">
        <title>Phylogenomics and the dynamic genome evolution of the genus Streptococcus.</title>
        <authorList>
            <consortium name="The Broad Institute Genome Sequencing Platform"/>
            <person name="Richards V.P."/>
            <person name="Palmer S.R."/>
            <person name="Pavinski Bitar P.D."/>
            <person name="Qin X."/>
            <person name="Weinstock G.M."/>
            <person name="Highlander S.K."/>
            <person name="Town C.D."/>
            <person name="Burne R.A."/>
            <person name="Stanhope M.J."/>
        </authorList>
    </citation>
    <scope>NUCLEOTIDE SEQUENCE [LARGE SCALE GENOMIC DNA]</scope>
    <source>
        <strain evidence="10 11">LQ 940-04</strain>
    </source>
</reference>
<dbReference type="SMART" id="SM00387">
    <property type="entry name" value="HATPase_c"/>
    <property type="match status" value="1"/>
</dbReference>
<dbReference type="InterPro" id="IPR036890">
    <property type="entry name" value="HATPase_C_sf"/>
</dbReference>
<evidence type="ECO:0000256" key="5">
    <source>
        <dbReference type="ARBA" id="ARBA00022679"/>
    </source>
</evidence>
<dbReference type="GO" id="GO:0000155">
    <property type="term" value="F:phosphorelay sensor kinase activity"/>
    <property type="evidence" value="ECO:0007669"/>
    <property type="project" value="InterPro"/>
</dbReference>
<dbReference type="EC" id="2.7.13.3" evidence="3"/>
<feature type="transmembrane region" description="Helical" evidence="8">
    <location>
        <begin position="44"/>
        <end position="66"/>
    </location>
</feature>
<evidence type="ECO:0000256" key="1">
    <source>
        <dbReference type="ARBA" id="ARBA00000085"/>
    </source>
</evidence>
<dbReference type="PRINTS" id="PR00344">
    <property type="entry name" value="BCTRLSENSOR"/>
</dbReference>
<dbReference type="PROSITE" id="PS50109">
    <property type="entry name" value="HIS_KIN"/>
    <property type="match status" value="1"/>
</dbReference>
<dbReference type="PANTHER" id="PTHR45453">
    <property type="entry name" value="PHOSPHATE REGULON SENSOR PROTEIN PHOR"/>
    <property type="match status" value="1"/>
</dbReference>
<dbReference type="GO" id="GO:0016036">
    <property type="term" value="P:cellular response to phosphate starvation"/>
    <property type="evidence" value="ECO:0007669"/>
    <property type="project" value="TreeGrafter"/>
</dbReference>
<dbReference type="InterPro" id="IPR004358">
    <property type="entry name" value="Sig_transdc_His_kin-like_C"/>
</dbReference>
<keyword evidence="4" id="KW-0597">Phosphoprotein</keyword>
<evidence type="ECO:0000256" key="7">
    <source>
        <dbReference type="ARBA" id="ARBA00023012"/>
    </source>
</evidence>
<keyword evidence="11" id="KW-1185">Reference proteome</keyword>
<dbReference type="SMART" id="SM00388">
    <property type="entry name" value="HisKA"/>
    <property type="match status" value="1"/>
</dbReference>
<dbReference type="SUPFAM" id="SSF55874">
    <property type="entry name" value="ATPase domain of HSP90 chaperone/DNA topoisomerase II/histidine kinase"/>
    <property type="match status" value="1"/>
</dbReference>
<dbReference type="Proteomes" id="UP000003217">
    <property type="component" value="Unassembled WGS sequence"/>
</dbReference>
<proteinExistence type="predicted"/>
<dbReference type="CDD" id="cd00075">
    <property type="entry name" value="HATPase"/>
    <property type="match status" value="1"/>
</dbReference>
<keyword evidence="8" id="KW-0472">Membrane</keyword>
<comment type="subcellular location">
    <subcellularLocation>
        <location evidence="2">Membrane</location>
    </subcellularLocation>
</comment>
<keyword evidence="6 10" id="KW-0418">Kinase</keyword>
<dbReference type="InterPro" id="IPR003594">
    <property type="entry name" value="HATPase_dom"/>
</dbReference>
<dbReference type="PANTHER" id="PTHR45453:SF1">
    <property type="entry name" value="PHOSPHATE REGULON SENSOR PROTEIN PHOR"/>
    <property type="match status" value="1"/>
</dbReference>
<dbReference type="InterPro" id="IPR003661">
    <property type="entry name" value="HisK_dim/P_dom"/>
</dbReference>
<evidence type="ECO:0000256" key="4">
    <source>
        <dbReference type="ARBA" id="ARBA00022553"/>
    </source>
</evidence>
<keyword evidence="7" id="KW-0902">Two-component regulatory system</keyword>
<gene>
    <name evidence="10" type="ORF">STRPS_0013</name>
</gene>
<dbReference type="InterPro" id="IPR036097">
    <property type="entry name" value="HisK_dim/P_sf"/>
</dbReference>
<feature type="domain" description="Histidine kinase" evidence="9">
    <location>
        <begin position="136"/>
        <end position="349"/>
    </location>
</feature>
<dbReference type="Pfam" id="PF02518">
    <property type="entry name" value="HATPase_c"/>
    <property type="match status" value="1"/>
</dbReference>
<dbReference type="InterPro" id="IPR050351">
    <property type="entry name" value="BphY/WalK/GraS-like"/>
</dbReference>
<dbReference type="EMBL" id="AEUY02000004">
    <property type="protein sequence ID" value="EHI65786.1"/>
    <property type="molecule type" value="Genomic_DNA"/>
</dbReference>
<dbReference type="SUPFAM" id="SSF47384">
    <property type="entry name" value="Homodimeric domain of signal transducing histidine kinase"/>
    <property type="match status" value="1"/>
</dbReference>
<name>G5K771_9STRE</name>
<dbReference type="InterPro" id="IPR005467">
    <property type="entry name" value="His_kinase_dom"/>
</dbReference>
<dbReference type="GO" id="GO:0004721">
    <property type="term" value="F:phosphoprotein phosphatase activity"/>
    <property type="evidence" value="ECO:0007669"/>
    <property type="project" value="TreeGrafter"/>
</dbReference>
<dbReference type="CDD" id="cd00082">
    <property type="entry name" value="HisKA"/>
    <property type="match status" value="1"/>
</dbReference>
<evidence type="ECO:0000256" key="3">
    <source>
        <dbReference type="ARBA" id="ARBA00012438"/>
    </source>
</evidence>
<evidence type="ECO:0000259" key="9">
    <source>
        <dbReference type="PROSITE" id="PS50109"/>
    </source>
</evidence>
<evidence type="ECO:0000313" key="10">
    <source>
        <dbReference type="EMBL" id="EHI65786.1"/>
    </source>
</evidence>
<protein>
    <recommendedName>
        <fullName evidence="3">histidine kinase</fullName>
        <ecNumber evidence="3">2.7.13.3</ecNumber>
    </recommendedName>
</protein>
<evidence type="ECO:0000313" key="11">
    <source>
        <dbReference type="Proteomes" id="UP000003217"/>
    </source>
</evidence>
<keyword evidence="8" id="KW-0812">Transmembrane</keyword>
<comment type="caution">
    <text evidence="10">The sequence shown here is derived from an EMBL/GenBank/DDBJ whole genome shotgun (WGS) entry which is preliminary data.</text>
</comment>
<evidence type="ECO:0000256" key="8">
    <source>
        <dbReference type="SAM" id="Phobius"/>
    </source>
</evidence>
<dbReference type="GO" id="GO:0005886">
    <property type="term" value="C:plasma membrane"/>
    <property type="evidence" value="ECO:0007669"/>
    <property type="project" value="TreeGrafter"/>
</dbReference>
<dbReference type="FunFam" id="3.30.565.10:FF:000006">
    <property type="entry name" value="Sensor histidine kinase WalK"/>
    <property type="match status" value="1"/>
</dbReference>
<evidence type="ECO:0000256" key="6">
    <source>
        <dbReference type="ARBA" id="ARBA00022777"/>
    </source>
</evidence>
<accession>G5K771</accession>
<evidence type="ECO:0000256" key="2">
    <source>
        <dbReference type="ARBA" id="ARBA00004370"/>
    </source>
</evidence>